<comment type="caution">
    <text evidence="1">The sequence shown here is derived from an EMBL/GenBank/DDBJ whole genome shotgun (WGS) entry which is preliminary data.</text>
</comment>
<reference evidence="1 2" key="1">
    <citation type="submission" date="2017-07" db="EMBL/GenBank/DDBJ databases">
        <title>Genome sequence of the Sordaria macrospora wild type strain R19027.</title>
        <authorList>
            <person name="Nowrousian M."/>
            <person name="Teichert I."/>
            <person name="Kueck U."/>
        </authorList>
    </citation>
    <scope>NUCLEOTIDE SEQUENCE [LARGE SCALE GENOMIC DNA]</scope>
    <source>
        <strain evidence="1 2">R19027</strain>
        <tissue evidence="1">Mycelium</tissue>
    </source>
</reference>
<sequence>MQFCILGAVSLRELDIDILIIKAMDFVAFKSGVLVVYGLVCRVKSIGGAEWGFCFQISGQTCWSFARLATKSRCP</sequence>
<dbReference type="VEuPathDB" id="FungiDB:SMAC_07633"/>
<organism evidence="1 2">
    <name type="scientific">Sordaria macrospora</name>
    <dbReference type="NCBI Taxonomy" id="5147"/>
    <lineage>
        <taxon>Eukaryota</taxon>
        <taxon>Fungi</taxon>
        <taxon>Dikarya</taxon>
        <taxon>Ascomycota</taxon>
        <taxon>Pezizomycotina</taxon>
        <taxon>Sordariomycetes</taxon>
        <taxon>Sordariomycetidae</taxon>
        <taxon>Sordariales</taxon>
        <taxon>Sordariaceae</taxon>
        <taxon>Sordaria</taxon>
    </lineage>
</organism>
<dbReference type="AlphaFoldDB" id="A0A8S9A0U8"/>
<evidence type="ECO:0000313" key="1">
    <source>
        <dbReference type="EMBL" id="KAA8633962.1"/>
    </source>
</evidence>
<gene>
    <name evidence="1" type="ORF">SMACR_07633</name>
</gene>
<dbReference type="EMBL" id="NMPR01000029">
    <property type="protein sequence ID" value="KAA8633962.1"/>
    <property type="molecule type" value="Genomic_DNA"/>
</dbReference>
<dbReference type="Proteomes" id="UP000433876">
    <property type="component" value="Unassembled WGS sequence"/>
</dbReference>
<accession>A0A8S9A0U8</accession>
<proteinExistence type="predicted"/>
<protein>
    <submittedName>
        <fullName evidence="1">Uncharacterized protein</fullName>
    </submittedName>
</protein>
<evidence type="ECO:0000313" key="2">
    <source>
        <dbReference type="Proteomes" id="UP000433876"/>
    </source>
</evidence>
<name>A0A8S9A0U8_SORMA</name>